<name>A0A2H6KKI2_9APIC</name>
<dbReference type="EMBL" id="BDSA01000063">
    <property type="protein sequence ID" value="GBE63505.1"/>
    <property type="molecule type" value="Genomic_DNA"/>
</dbReference>
<sequence>MLRTTIQGWLDEIYAKDPVNTHMTSVMNSNIIAVEEVKKKISTYIIKITDASAITPNLTGKVKENLESIQKFLNDFAGKVEPGQAEEMTGIVYTQLQGQRGLPVADRSQLGTAVKCILSALYAASRRVKEQLELLTTDRFSDYHLGKEVEAAITKIGEIGNEFVSGTSKATAGKAIDNAFVTVKEKIKDLEKVLNKSSGSIKSTADELSNTLREIDDLKKEKDSNGNNDGVINKERNQAAEKLDSLKITLNNKLFNIRHVVLIAGDALTKITRALRSALSEANSEVNNAISDLTRDLLDATERTFDEITKRVKEQFAASHKSDLTALKSLVDTQIPEVKR</sequence>
<organism evidence="1 2">
    <name type="scientific">Babesia ovata</name>
    <dbReference type="NCBI Taxonomy" id="189622"/>
    <lineage>
        <taxon>Eukaryota</taxon>
        <taxon>Sar</taxon>
        <taxon>Alveolata</taxon>
        <taxon>Apicomplexa</taxon>
        <taxon>Aconoidasida</taxon>
        <taxon>Piroplasmida</taxon>
        <taxon>Babesiidae</taxon>
        <taxon>Babesia</taxon>
    </lineage>
</organism>
<comment type="caution">
    <text evidence="1">The sequence shown here is derived from an EMBL/GenBank/DDBJ whole genome shotgun (WGS) entry which is preliminary data.</text>
</comment>
<keyword evidence="2" id="KW-1185">Reference proteome</keyword>
<dbReference type="RefSeq" id="XP_028869748.1">
    <property type="nucleotide sequence ID" value="XM_029013915.1"/>
</dbReference>
<dbReference type="GeneID" id="39877275"/>
<accession>A0A2H6KKI2</accession>
<dbReference type="VEuPathDB" id="PiroplasmaDB:BOVATA_049980"/>
<protein>
    <submittedName>
        <fullName evidence="1">Uncharacterized protein</fullName>
    </submittedName>
</protein>
<dbReference type="AlphaFoldDB" id="A0A2H6KKI2"/>
<proteinExistence type="predicted"/>
<evidence type="ECO:0000313" key="2">
    <source>
        <dbReference type="Proteomes" id="UP000236319"/>
    </source>
</evidence>
<evidence type="ECO:0000313" key="1">
    <source>
        <dbReference type="EMBL" id="GBE63505.1"/>
    </source>
</evidence>
<dbReference type="Proteomes" id="UP000236319">
    <property type="component" value="Unassembled WGS sequence"/>
</dbReference>
<gene>
    <name evidence="1" type="ORF">BOVATA_049980</name>
</gene>
<reference evidence="1 2" key="1">
    <citation type="journal article" date="2017" name="BMC Genomics">
        <title>Whole-genome assembly of Babesia ovata and comparative genomics between closely related pathogens.</title>
        <authorList>
            <person name="Yamagishi J."/>
            <person name="Asada M."/>
            <person name="Hakimi H."/>
            <person name="Tanaka T.Q."/>
            <person name="Sugimoto C."/>
            <person name="Kawazu S."/>
        </authorList>
    </citation>
    <scope>NUCLEOTIDE SEQUENCE [LARGE SCALE GENOMIC DNA]</scope>
    <source>
        <strain evidence="1 2">Miyake</strain>
    </source>
</reference>